<proteinExistence type="predicted"/>
<evidence type="ECO:0000256" key="1">
    <source>
        <dbReference type="SAM" id="SignalP"/>
    </source>
</evidence>
<dbReference type="EMBL" id="SHOA02000001">
    <property type="protein sequence ID" value="TDH72900.1"/>
    <property type="molecule type" value="Genomic_DNA"/>
</dbReference>
<feature type="chain" id="PRO_5037884503" description="Secreted protein" evidence="1">
    <location>
        <begin position="26"/>
        <end position="80"/>
    </location>
</feature>
<evidence type="ECO:0008006" key="4">
    <source>
        <dbReference type="Google" id="ProtNLM"/>
    </source>
</evidence>
<protein>
    <recommendedName>
        <fullName evidence="4">Secreted protein</fullName>
    </recommendedName>
</protein>
<sequence length="80" mass="8629">MCINCASLRFSAIAACACCSFNAFGASIPGYCRNCLLRWLPSCGGLRGPGGLSVEKWVTRFSCCGTPSQISLRFDDRLQL</sequence>
<evidence type="ECO:0000313" key="3">
    <source>
        <dbReference type="Proteomes" id="UP000294530"/>
    </source>
</evidence>
<dbReference type="RefSeq" id="XP_067822399.1">
    <property type="nucleotide sequence ID" value="XM_067964741.1"/>
</dbReference>
<accession>A0A976IJF7</accession>
<evidence type="ECO:0000313" key="2">
    <source>
        <dbReference type="EMBL" id="TDH72900.1"/>
    </source>
</evidence>
<name>A0A976IJF7_BRELC</name>
<reference evidence="2 3" key="1">
    <citation type="journal article" date="2021" name="Genome Biol.">
        <title>AFLAP: assembly-free linkage analysis pipeline using k-mers from genome sequencing data.</title>
        <authorList>
            <person name="Fletcher K."/>
            <person name="Zhang L."/>
            <person name="Gil J."/>
            <person name="Han R."/>
            <person name="Cavanaugh K."/>
            <person name="Michelmore R."/>
        </authorList>
    </citation>
    <scope>NUCLEOTIDE SEQUENCE [LARGE SCALE GENOMIC DNA]</scope>
    <source>
        <strain evidence="2 3">SF5</strain>
    </source>
</reference>
<comment type="caution">
    <text evidence="2">The sequence shown here is derived from an EMBL/GenBank/DDBJ whole genome shotgun (WGS) entry which is preliminary data.</text>
</comment>
<organism evidence="2 3">
    <name type="scientific">Bremia lactucae</name>
    <name type="common">Lettuce downy mildew</name>
    <dbReference type="NCBI Taxonomy" id="4779"/>
    <lineage>
        <taxon>Eukaryota</taxon>
        <taxon>Sar</taxon>
        <taxon>Stramenopiles</taxon>
        <taxon>Oomycota</taxon>
        <taxon>Peronosporomycetes</taxon>
        <taxon>Peronosporales</taxon>
        <taxon>Peronosporaceae</taxon>
        <taxon>Bremia</taxon>
    </lineage>
</organism>
<keyword evidence="1" id="KW-0732">Signal</keyword>
<keyword evidence="3" id="KW-1185">Reference proteome</keyword>
<gene>
    <name evidence="2" type="ORF">CCR75_006673</name>
</gene>
<dbReference type="AlphaFoldDB" id="A0A976IJF7"/>
<feature type="signal peptide" evidence="1">
    <location>
        <begin position="1"/>
        <end position="25"/>
    </location>
</feature>
<dbReference type="Proteomes" id="UP000294530">
    <property type="component" value="Unassembled WGS sequence"/>
</dbReference>
<dbReference type="KEGG" id="blac:94350412"/>
<dbReference type="GeneID" id="94350412"/>